<keyword evidence="1" id="KW-1185">Reference proteome</keyword>
<organism evidence="1 2">
    <name type="scientific">Haemonchus contortus</name>
    <name type="common">Barber pole worm</name>
    <dbReference type="NCBI Taxonomy" id="6289"/>
    <lineage>
        <taxon>Eukaryota</taxon>
        <taxon>Metazoa</taxon>
        <taxon>Ecdysozoa</taxon>
        <taxon>Nematoda</taxon>
        <taxon>Chromadorea</taxon>
        <taxon>Rhabditida</taxon>
        <taxon>Rhabditina</taxon>
        <taxon>Rhabditomorpha</taxon>
        <taxon>Strongyloidea</taxon>
        <taxon>Trichostrongylidae</taxon>
        <taxon>Haemonchus</taxon>
    </lineage>
</organism>
<reference evidence="2" key="1">
    <citation type="submission" date="2020-12" db="UniProtKB">
        <authorList>
            <consortium name="WormBaseParasite"/>
        </authorList>
    </citation>
    <scope>IDENTIFICATION</scope>
    <source>
        <strain evidence="2">MHco3</strain>
    </source>
</reference>
<sequence length="47" mass="5399">QNTDHLYTSIPHRIGRHLGERVALISTGQSHQIFRNQVIEAWNGISF</sequence>
<protein>
    <submittedName>
        <fullName evidence="2">Amino acid adenylation</fullName>
    </submittedName>
</protein>
<evidence type="ECO:0000313" key="1">
    <source>
        <dbReference type="Proteomes" id="UP000025227"/>
    </source>
</evidence>
<dbReference type="Proteomes" id="UP000025227">
    <property type="component" value="Unplaced"/>
</dbReference>
<evidence type="ECO:0000313" key="2">
    <source>
        <dbReference type="WBParaSite" id="HCON_00025585-00001"/>
    </source>
</evidence>
<proteinExistence type="predicted"/>
<dbReference type="WBParaSite" id="HCON_00025585-00001">
    <property type="protein sequence ID" value="HCON_00025585-00001"/>
    <property type="gene ID" value="HCON_00025585"/>
</dbReference>
<name>A0A7I4XXP9_HAECO</name>
<accession>A0A7I4XXP9</accession>
<dbReference type="AlphaFoldDB" id="A0A7I4XXP9"/>